<dbReference type="CDD" id="cd00293">
    <property type="entry name" value="USP-like"/>
    <property type="match status" value="1"/>
</dbReference>
<dbReference type="AlphaFoldDB" id="A0A0X3VC37"/>
<comment type="similarity">
    <text evidence="1">Belongs to the universal stress protein A family.</text>
</comment>
<evidence type="ECO:0000256" key="1">
    <source>
        <dbReference type="ARBA" id="ARBA00008791"/>
    </source>
</evidence>
<accession>A0A0X3VC37</accession>
<dbReference type="InterPro" id="IPR006016">
    <property type="entry name" value="UspA"/>
</dbReference>
<dbReference type="PANTHER" id="PTHR46268">
    <property type="entry name" value="STRESS RESPONSE PROTEIN NHAX"/>
    <property type="match status" value="1"/>
</dbReference>
<dbReference type="Gene3D" id="3.40.50.12370">
    <property type="match status" value="1"/>
</dbReference>
<dbReference type="SUPFAM" id="SSF52402">
    <property type="entry name" value="Adenine nucleotide alpha hydrolases-like"/>
    <property type="match status" value="1"/>
</dbReference>
<dbReference type="Proteomes" id="UP000053244">
    <property type="component" value="Unassembled WGS sequence"/>
</dbReference>
<evidence type="ECO:0000313" key="4">
    <source>
        <dbReference type="Proteomes" id="UP000053244"/>
    </source>
</evidence>
<evidence type="ECO:0000313" key="3">
    <source>
        <dbReference type="EMBL" id="KUL40876.1"/>
    </source>
</evidence>
<keyword evidence="4" id="KW-1185">Reference proteome</keyword>
<proteinExistence type="inferred from homology"/>
<dbReference type="Pfam" id="PF00582">
    <property type="entry name" value="Usp"/>
    <property type="match status" value="1"/>
</dbReference>
<feature type="domain" description="UspA" evidence="2">
    <location>
        <begin position="11"/>
        <end position="148"/>
    </location>
</feature>
<organism evidence="3 4">
    <name type="scientific">Actinoplanes awajinensis subsp. mycoplanecinus</name>
    <dbReference type="NCBI Taxonomy" id="135947"/>
    <lineage>
        <taxon>Bacteria</taxon>
        <taxon>Bacillati</taxon>
        <taxon>Actinomycetota</taxon>
        <taxon>Actinomycetes</taxon>
        <taxon>Micromonosporales</taxon>
        <taxon>Micromonosporaceae</taxon>
        <taxon>Actinoplanes</taxon>
    </lineage>
</organism>
<dbReference type="EMBL" id="LLZH01000020">
    <property type="protein sequence ID" value="KUL40876.1"/>
    <property type="molecule type" value="Genomic_DNA"/>
</dbReference>
<name>A0A0X3VC37_9ACTN</name>
<dbReference type="PANTHER" id="PTHR46268:SF6">
    <property type="entry name" value="UNIVERSAL STRESS PROTEIN UP12"/>
    <property type="match status" value="1"/>
</dbReference>
<sequence>MTMDRDGPGAILVGIDGSTPSMRAAAYAVGMARRQHCRLIAVYVRSLPSSLLPLADTGGTATVTTIDAQDAVERELREAFQEYLPALGVEAELVIRTGDAFAELIAAAGEARADAVIVGRSAGLLHRIAGSLAVKLVRCGRWPVTVVP</sequence>
<dbReference type="OrthoDB" id="4553288at2"/>
<gene>
    <name evidence="3" type="ORF">ADL15_05715</name>
</gene>
<reference evidence="3 4" key="1">
    <citation type="submission" date="2015-10" db="EMBL/GenBank/DDBJ databases">
        <authorList>
            <person name="Gilbert D.G."/>
        </authorList>
    </citation>
    <scope>NUCLEOTIDE SEQUENCE [LARGE SCALE GENOMIC DNA]</scope>
    <source>
        <strain evidence="3 4">NRRL B-16712</strain>
    </source>
</reference>
<evidence type="ECO:0000259" key="2">
    <source>
        <dbReference type="Pfam" id="PF00582"/>
    </source>
</evidence>
<protein>
    <recommendedName>
        <fullName evidence="2">UspA domain-containing protein</fullName>
    </recommendedName>
</protein>
<comment type="caution">
    <text evidence="3">The sequence shown here is derived from an EMBL/GenBank/DDBJ whole genome shotgun (WGS) entry which is preliminary data.</text>
</comment>